<feature type="chain" id="PRO_5017312880" description="GH16 domain-containing protein" evidence="2">
    <location>
        <begin position="20"/>
        <end position="369"/>
    </location>
</feature>
<gene>
    <name evidence="3" type="ORF">PHISCL_01193</name>
</gene>
<dbReference type="OrthoDB" id="4388755at2759"/>
<feature type="signal peptide" evidence="2">
    <location>
        <begin position="1"/>
        <end position="19"/>
    </location>
</feature>
<comment type="caution">
    <text evidence="3">The sequence shown here is derived from an EMBL/GenBank/DDBJ whole genome shotgun (WGS) entry which is preliminary data.</text>
</comment>
<evidence type="ECO:0000256" key="2">
    <source>
        <dbReference type="SAM" id="SignalP"/>
    </source>
</evidence>
<organism evidence="3 4">
    <name type="scientific">Aspergillus sclerotialis</name>
    <dbReference type="NCBI Taxonomy" id="2070753"/>
    <lineage>
        <taxon>Eukaryota</taxon>
        <taxon>Fungi</taxon>
        <taxon>Dikarya</taxon>
        <taxon>Ascomycota</taxon>
        <taxon>Pezizomycotina</taxon>
        <taxon>Eurotiomycetes</taxon>
        <taxon>Eurotiomycetidae</taxon>
        <taxon>Eurotiales</taxon>
        <taxon>Aspergillaceae</taxon>
        <taxon>Aspergillus</taxon>
        <taxon>Aspergillus subgen. Polypaecilum</taxon>
    </lineage>
</organism>
<proteinExistence type="predicted"/>
<feature type="transmembrane region" description="Helical" evidence="1">
    <location>
        <begin position="350"/>
        <end position="368"/>
    </location>
</feature>
<dbReference type="SUPFAM" id="SSF49899">
    <property type="entry name" value="Concanavalin A-like lectins/glucanases"/>
    <property type="match status" value="1"/>
</dbReference>
<name>A0A3A2ZVW9_9EURO</name>
<reference evidence="4" key="1">
    <citation type="submission" date="2017-02" db="EMBL/GenBank/DDBJ databases">
        <authorList>
            <person name="Tafer H."/>
            <person name="Lopandic K."/>
        </authorList>
    </citation>
    <scope>NUCLEOTIDE SEQUENCE [LARGE SCALE GENOMIC DNA]</scope>
    <source>
        <strain evidence="4">CBS 366.77</strain>
    </source>
</reference>
<keyword evidence="1" id="KW-0812">Transmembrane</keyword>
<dbReference type="Gene3D" id="2.60.120.200">
    <property type="match status" value="1"/>
</dbReference>
<sequence length="369" mass="41329">MVQFSGLLAFYASLCIANADILQENSKDCDCYVTNGSSSAYFLYRRFFDFRNIPNSNGVYNLEPPNVTSSQDAGGELGQKGYLNSTVFADDWELQTWGRTPRPTTLLRMQNSKQSIYIQDNSKEDNSNATTFLTLRTYRNQQFSSTAEMLGLQRNVFHASIRIYARVHGVPGAVIGMFTYLNDSTESDIEILTRDQINHVRCSNQATIGPDGYTIPGASSDVTLPSPVVWTNWNIYCLDWLPGLSSWYVNESLVLNKTYGVPKLPSCLDINVWSDGSDWSGNMSVGSAAYLDIQWIEMVFNTSGPRHGYPTENNEKRNLERRSGPCKRVCSVDDVERIGIPVRSEAPTTVVVWSFSCCIWLLAAAIIWA</sequence>
<evidence type="ECO:0000256" key="1">
    <source>
        <dbReference type="SAM" id="Phobius"/>
    </source>
</evidence>
<evidence type="ECO:0008006" key="5">
    <source>
        <dbReference type="Google" id="ProtNLM"/>
    </source>
</evidence>
<keyword evidence="1" id="KW-1133">Transmembrane helix</keyword>
<dbReference type="STRING" id="2070753.A0A3A2ZVW9"/>
<evidence type="ECO:0000313" key="3">
    <source>
        <dbReference type="EMBL" id="RJE26483.1"/>
    </source>
</evidence>
<dbReference type="PANTHER" id="PTHR38121:SF4">
    <property type="entry name" value="GH16 DOMAIN-CONTAINING PROTEIN-RELATED"/>
    <property type="match status" value="1"/>
</dbReference>
<dbReference type="Proteomes" id="UP000266188">
    <property type="component" value="Unassembled WGS sequence"/>
</dbReference>
<dbReference type="PANTHER" id="PTHR38121">
    <property type="entry name" value="GH16 DOMAIN-CONTAINING PROTEIN"/>
    <property type="match status" value="1"/>
</dbReference>
<keyword evidence="2" id="KW-0732">Signal</keyword>
<evidence type="ECO:0000313" key="4">
    <source>
        <dbReference type="Proteomes" id="UP000266188"/>
    </source>
</evidence>
<dbReference type="EMBL" id="MVGC01000021">
    <property type="protein sequence ID" value="RJE26483.1"/>
    <property type="molecule type" value="Genomic_DNA"/>
</dbReference>
<keyword evidence="1" id="KW-0472">Membrane</keyword>
<dbReference type="AlphaFoldDB" id="A0A3A2ZVW9"/>
<keyword evidence="4" id="KW-1185">Reference proteome</keyword>
<dbReference type="InterPro" id="IPR013320">
    <property type="entry name" value="ConA-like_dom_sf"/>
</dbReference>
<protein>
    <recommendedName>
        <fullName evidence="5">GH16 domain-containing protein</fullName>
    </recommendedName>
</protein>
<dbReference type="CDD" id="cd00413">
    <property type="entry name" value="Glyco_hydrolase_16"/>
    <property type="match status" value="1"/>
</dbReference>
<accession>A0A3A2ZVW9</accession>